<feature type="non-terminal residue" evidence="1">
    <location>
        <position position="37"/>
    </location>
</feature>
<comment type="caution">
    <text evidence="1">The sequence shown here is derived from an EMBL/GenBank/DDBJ whole genome shotgun (WGS) entry which is preliminary data.</text>
</comment>
<reference evidence="1 2" key="1">
    <citation type="journal article" date="2002" name="Nature">
        <title>Genome sequence and comparative analysis of the model rodent malaria parasite Plasmodium yoelii yoelii.</title>
        <authorList>
            <person name="Carlton J.M."/>
            <person name="Angiuoli S.V."/>
            <person name="Suh B.B."/>
            <person name="Kooij T.W."/>
            <person name="Pertea M."/>
            <person name="Silva J.C."/>
            <person name="Ermolaeva M.D."/>
            <person name="Allen J.E."/>
            <person name="Selengut J.D."/>
            <person name="Koo H.L."/>
            <person name="Peterson J.D."/>
            <person name="Pop M."/>
            <person name="Kosack D.S."/>
            <person name="Shumway M.F."/>
            <person name="Bidwell S.L."/>
            <person name="Shallom S.J."/>
            <person name="van Aken S.E."/>
            <person name="Riedmuller S.B."/>
            <person name="Feldblyum T.V."/>
            <person name="Cho J.K."/>
            <person name="Quackenbush J."/>
            <person name="Sedegah M."/>
            <person name="Shoaibi A."/>
            <person name="Cummings L.M."/>
            <person name="Florens L."/>
            <person name="Yates J.R."/>
            <person name="Raine J.D."/>
            <person name="Sinden R.E."/>
            <person name="Harris M.A."/>
            <person name="Cunningham D.A."/>
            <person name="Preiser P.R."/>
            <person name="Bergman L.W."/>
            <person name="Vaidya A.B."/>
            <person name="van Lin L.H."/>
            <person name="Janse C.J."/>
            <person name="Waters A.P."/>
            <person name="Smith H.O."/>
            <person name="White O.R."/>
            <person name="Salzberg S.L."/>
            <person name="Venter J.C."/>
            <person name="Fraser C.M."/>
            <person name="Hoffman S.L."/>
            <person name="Gardner M.J."/>
            <person name="Carucci D.J."/>
        </authorList>
    </citation>
    <scope>NUCLEOTIDE SEQUENCE [LARGE SCALE GENOMIC DNA]</scope>
    <source>
        <strain evidence="1 2">17XNL</strain>
    </source>
</reference>
<dbReference type="Proteomes" id="UP000008553">
    <property type="component" value="Unassembled WGS sequence"/>
</dbReference>
<organism evidence="1 2">
    <name type="scientific">Plasmodium yoelii yoelii</name>
    <dbReference type="NCBI Taxonomy" id="73239"/>
    <lineage>
        <taxon>Eukaryota</taxon>
        <taxon>Sar</taxon>
        <taxon>Alveolata</taxon>
        <taxon>Apicomplexa</taxon>
        <taxon>Aconoidasida</taxon>
        <taxon>Haemosporida</taxon>
        <taxon>Plasmodiidae</taxon>
        <taxon>Plasmodium</taxon>
        <taxon>Plasmodium (Vinckeia)</taxon>
    </lineage>
</organism>
<dbReference type="InParanoid" id="Q7RJD9"/>
<evidence type="ECO:0000313" key="2">
    <source>
        <dbReference type="Proteomes" id="UP000008553"/>
    </source>
</evidence>
<protein>
    <submittedName>
        <fullName evidence="1">Uncharacterized protein</fullName>
    </submittedName>
</protein>
<sequence>MFLYLMKISFSKIICHNYFNLNCILTTELYNIIIYED</sequence>
<proteinExistence type="predicted"/>
<dbReference type="AlphaFoldDB" id="Q7RJD9"/>
<keyword evidence="2" id="KW-1185">Reference proteome</keyword>
<accession>Q7RJD9</accession>
<dbReference type="EMBL" id="AABL01000947">
    <property type="protein sequence ID" value="EAA22888.1"/>
    <property type="molecule type" value="Genomic_DNA"/>
</dbReference>
<evidence type="ECO:0000313" key="1">
    <source>
        <dbReference type="EMBL" id="EAA22888.1"/>
    </source>
</evidence>
<dbReference type="PaxDb" id="73239-Q7RJD9"/>
<name>Q7RJD9_PLAYO</name>
<gene>
    <name evidence="1" type="ORF">PY03323</name>
</gene>